<dbReference type="Pfam" id="PF01391">
    <property type="entry name" value="Collagen"/>
    <property type="match status" value="1"/>
</dbReference>
<dbReference type="GO" id="GO:0031012">
    <property type="term" value="C:extracellular matrix"/>
    <property type="evidence" value="ECO:0007669"/>
    <property type="project" value="TreeGrafter"/>
</dbReference>
<reference evidence="2" key="1">
    <citation type="submission" date="2020-10" db="EMBL/GenBank/DDBJ databases">
        <title>Mucilaginibacter mali sp. nov., isolated from rhizosphere soil of apple orchard.</title>
        <authorList>
            <person name="Lee J.-S."/>
            <person name="Kim H.S."/>
            <person name="Kim J.-S."/>
        </authorList>
    </citation>
    <scope>NUCLEOTIDE SEQUENCE</scope>
    <source>
        <strain evidence="2">KCTC 22746</strain>
    </source>
</reference>
<keyword evidence="2" id="KW-0176">Collagen</keyword>
<dbReference type="Proteomes" id="UP000622475">
    <property type="component" value="Unassembled WGS sequence"/>
</dbReference>
<dbReference type="GO" id="GO:0005615">
    <property type="term" value="C:extracellular space"/>
    <property type="evidence" value="ECO:0007669"/>
    <property type="project" value="TreeGrafter"/>
</dbReference>
<feature type="compositionally biased region" description="Low complexity" evidence="1">
    <location>
        <begin position="239"/>
        <end position="287"/>
    </location>
</feature>
<feature type="region of interest" description="Disordered" evidence="1">
    <location>
        <begin position="236"/>
        <end position="335"/>
    </location>
</feature>
<feature type="region of interest" description="Disordered" evidence="1">
    <location>
        <begin position="168"/>
        <end position="201"/>
    </location>
</feature>
<evidence type="ECO:0000313" key="3">
    <source>
        <dbReference type="Proteomes" id="UP000622475"/>
    </source>
</evidence>
<protein>
    <submittedName>
        <fullName evidence="2">Collagen-like protein</fullName>
    </submittedName>
</protein>
<comment type="caution">
    <text evidence="2">The sequence shown here is derived from an EMBL/GenBank/DDBJ whole genome shotgun (WGS) entry which is preliminary data.</text>
</comment>
<feature type="compositionally biased region" description="Polar residues" evidence="1">
    <location>
        <begin position="188"/>
        <end position="199"/>
    </location>
</feature>
<name>A0A929KWL7_9SPHI</name>
<keyword evidence="3" id="KW-1185">Reference proteome</keyword>
<organism evidence="2 3">
    <name type="scientific">Mucilaginibacter myungsuensis</name>
    <dbReference type="NCBI Taxonomy" id="649104"/>
    <lineage>
        <taxon>Bacteria</taxon>
        <taxon>Pseudomonadati</taxon>
        <taxon>Bacteroidota</taxon>
        <taxon>Sphingobacteriia</taxon>
        <taxon>Sphingobacteriales</taxon>
        <taxon>Sphingobacteriaceae</taxon>
        <taxon>Mucilaginibacter</taxon>
    </lineage>
</organism>
<dbReference type="InterPro" id="IPR050149">
    <property type="entry name" value="Collagen_superfamily"/>
</dbReference>
<accession>A0A929KWL7</accession>
<dbReference type="PANTHER" id="PTHR24023">
    <property type="entry name" value="COLLAGEN ALPHA"/>
    <property type="match status" value="1"/>
</dbReference>
<dbReference type="AlphaFoldDB" id="A0A929KWL7"/>
<dbReference type="EMBL" id="JADFFL010000003">
    <property type="protein sequence ID" value="MBE9662027.1"/>
    <property type="molecule type" value="Genomic_DNA"/>
</dbReference>
<evidence type="ECO:0000256" key="1">
    <source>
        <dbReference type="SAM" id="MobiDB-lite"/>
    </source>
</evidence>
<evidence type="ECO:0000313" key="2">
    <source>
        <dbReference type="EMBL" id="MBE9662027.1"/>
    </source>
</evidence>
<dbReference type="PANTHER" id="PTHR24023:SF1082">
    <property type="entry name" value="COLLAGEN TRIPLE HELIX REPEAT"/>
    <property type="match status" value="1"/>
</dbReference>
<dbReference type="InterPro" id="IPR008160">
    <property type="entry name" value="Collagen"/>
</dbReference>
<sequence length="622" mass="62870">MIVTVKRGRLARRMKITIKLNINMDKKITELAAATSIQSSDVSVLVHNGADLQYSFATLLTFLSSNLGLGAAISFGTTLPTNISGKNGDIFFNTATAAIAQKTLGVWTIVYNLPTAGLTDSTVLYGIGVPASGTGSNGDTYINTATGMFYKKASDAWSNVFSILNGPAGARGEKGDKGDTGAAGRTILSGTTNPSNLTDGINGDYYINTSNFTLFGPKTAGVWGIGTNVIGPAGAKGDTGNTGPQGAAGPTGAKGDTGDTGPQGPQGEDGDTGPQGPTGDTGATGPQGIKGDTGDQGPAGPKGDTGDTGPQGPQGAKGDTGDAGPAGANGATGAGVATGGSTGQVLAKINGTNYNTQWIDPPAGVTKATLAEVNAGADDAKFATALALEGSKYADQSGAKLSATASGTNAYTATISPAITAYSNTQRFYIRFTNGNTNVGCTLALNGLAALPLVKGINTAISVGDIVANSIHVIAIDGTNARILSLSAIPTVTTGEKVLTITSSGPQKTYDLQEMSVSPTSLTAADFSTGMAVVTGLPGQVAYDSNYRYDSVGINQWRRSALNGSLVDLYLADIDDSAGDKTSAQLQTAYPASVIGQQVWGLNNLYIKKTLTLWKKVAAITA</sequence>
<gene>
    <name evidence="2" type="ORF">IRJ16_09020</name>
</gene>
<proteinExistence type="predicted"/>